<dbReference type="InterPro" id="IPR005632">
    <property type="entry name" value="Chaperone_Skp"/>
</dbReference>
<reference evidence="4" key="1">
    <citation type="submission" date="2016-10" db="EMBL/GenBank/DDBJ databases">
        <authorList>
            <person name="Varghese N."/>
            <person name="Submissions S."/>
        </authorList>
    </citation>
    <scope>NUCLEOTIDE SEQUENCE [LARGE SCALE GENOMIC DNA]</scope>
    <source>
        <strain evidence="4">DSM 25030</strain>
    </source>
</reference>
<dbReference type="GO" id="GO:0005829">
    <property type="term" value="C:cytosol"/>
    <property type="evidence" value="ECO:0007669"/>
    <property type="project" value="TreeGrafter"/>
</dbReference>
<dbReference type="PANTHER" id="PTHR35089:SF1">
    <property type="entry name" value="CHAPERONE PROTEIN SKP"/>
    <property type="match status" value="1"/>
</dbReference>
<organism evidence="3 4">
    <name type="scientific">Flagellimonas zhangzhouensis</name>
    <dbReference type="NCBI Taxonomy" id="1073328"/>
    <lineage>
        <taxon>Bacteria</taxon>
        <taxon>Pseudomonadati</taxon>
        <taxon>Bacteroidota</taxon>
        <taxon>Flavobacteriia</taxon>
        <taxon>Flavobacteriales</taxon>
        <taxon>Flavobacteriaceae</taxon>
        <taxon>Flagellimonas</taxon>
    </lineage>
</organism>
<dbReference type="InterPro" id="IPR024930">
    <property type="entry name" value="Skp_dom_sf"/>
</dbReference>
<dbReference type="Proteomes" id="UP000199592">
    <property type="component" value="Unassembled WGS sequence"/>
</dbReference>
<evidence type="ECO:0000313" key="4">
    <source>
        <dbReference type="Proteomes" id="UP000199592"/>
    </source>
</evidence>
<accession>A0A1H2USZ1</accession>
<dbReference type="SUPFAM" id="SSF111384">
    <property type="entry name" value="OmpH-like"/>
    <property type="match status" value="1"/>
</dbReference>
<comment type="similarity">
    <text evidence="1">Belongs to the Skp family.</text>
</comment>
<dbReference type="STRING" id="1073328.SAMN05216294_0546"/>
<dbReference type="PANTHER" id="PTHR35089">
    <property type="entry name" value="CHAPERONE PROTEIN SKP"/>
    <property type="match status" value="1"/>
</dbReference>
<evidence type="ECO:0000256" key="2">
    <source>
        <dbReference type="ARBA" id="ARBA00022729"/>
    </source>
</evidence>
<dbReference type="Pfam" id="PF03938">
    <property type="entry name" value="OmpH"/>
    <property type="match status" value="1"/>
</dbReference>
<name>A0A1H2USZ1_9FLAO</name>
<dbReference type="EMBL" id="FNMY01000002">
    <property type="protein sequence ID" value="SDW59237.1"/>
    <property type="molecule type" value="Genomic_DNA"/>
</dbReference>
<dbReference type="PROSITE" id="PS51257">
    <property type="entry name" value="PROKAR_LIPOPROTEIN"/>
    <property type="match status" value="1"/>
</dbReference>
<keyword evidence="4" id="KW-1185">Reference proteome</keyword>
<keyword evidence="2" id="KW-0732">Signal</keyword>
<evidence type="ECO:0000256" key="1">
    <source>
        <dbReference type="ARBA" id="ARBA00009091"/>
    </source>
</evidence>
<evidence type="ECO:0000313" key="3">
    <source>
        <dbReference type="EMBL" id="SDW59237.1"/>
    </source>
</evidence>
<protein>
    <submittedName>
        <fullName evidence="3">Periplasmic chaperone for outer membrane proteins Skp</fullName>
    </submittedName>
</protein>
<sequence>MVVISKAFLFLPIIKSYRMKKLIVFAIALTAMACQQNKIGYVDSVKLMDEYQEKMDIEVKFKVKADAMTRKRDSISQAFQMELQAFQAKAEKMSQNSAQEEYGQLQQRGQFIGQQLQQEEQQLQQTSQSQMDTLVKKVKKEIKAYGKANGYTYILGGGDGGSVLYGEDANDLTDAILKILNDKYEN</sequence>
<dbReference type="GO" id="GO:0050821">
    <property type="term" value="P:protein stabilization"/>
    <property type="evidence" value="ECO:0007669"/>
    <property type="project" value="TreeGrafter"/>
</dbReference>
<proteinExistence type="inferred from homology"/>
<dbReference type="AlphaFoldDB" id="A0A1H2USZ1"/>
<dbReference type="Gene3D" id="3.30.910.20">
    <property type="entry name" value="Skp domain"/>
    <property type="match status" value="1"/>
</dbReference>
<dbReference type="SMART" id="SM00935">
    <property type="entry name" value="OmpH"/>
    <property type="match status" value="1"/>
</dbReference>
<dbReference type="GO" id="GO:0051082">
    <property type="term" value="F:unfolded protein binding"/>
    <property type="evidence" value="ECO:0007669"/>
    <property type="project" value="InterPro"/>
</dbReference>
<gene>
    <name evidence="3" type="ORF">SAMN04487892_1746</name>
</gene>